<name>A0A6P1NBN4_9PROT</name>
<gene>
    <name evidence="1" type="ORF">GT348_05420</name>
</gene>
<evidence type="ECO:0000313" key="2">
    <source>
        <dbReference type="Proteomes" id="UP000463975"/>
    </source>
</evidence>
<dbReference type="Proteomes" id="UP000463975">
    <property type="component" value="Chromosome"/>
</dbReference>
<evidence type="ECO:0000313" key="1">
    <source>
        <dbReference type="EMBL" id="QHI95766.1"/>
    </source>
</evidence>
<accession>A0A6P1NBN4</accession>
<reference evidence="1 2" key="1">
    <citation type="submission" date="2020-01" db="EMBL/GenBank/DDBJ databases">
        <title>Genome sequencing of strain KACC 21507.</title>
        <authorList>
            <person name="Heo J."/>
            <person name="Kim S.-J."/>
            <person name="Kim J.-S."/>
            <person name="Hong S.-B."/>
            <person name="Kwon S.-W."/>
        </authorList>
    </citation>
    <scope>NUCLEOTIDE SEQUENCE [LARGE SCALE GENOMIC DNA]</scope>
    <source>
        <strain evidence="1 2">KACC 21507</strain>
    </source>
</reference>
<dbReference type="RefSeq" id="WP_160618841.1">
    <property type="nucleotide sequence ID" value="NZ_CP047652.1"/>
</dbReference>
<dbReference type="KEGG" id="bomb:GT348_05420"/>
<dbReference type="PROSITE" id="PS51257">
    <property type="entry name" value="PROKAR_LIPOPROTEIN"/>
    <property type="match status" value="1"/>
</dbReference>
<organism evidence="1 2">
    <name type="scientific">Aristophania vespae</name>
    <dbReference type="NCBI Taxonomy" id="2697033"/>
    <lineage>
        <taxon>Bacteria</taxon>
        <taxon>Pseudomonadati</taxon>
        <taxon>Pseudomonadota</taxon>
        <taxon>Alphaproteobacteria</taxon>
        <taxon>Acetobacterales</taxon>
        <taxon>Acetobacteraceae</taxon>
        <taxon>Aristophania</taxon>
    </lineage>
</organism>
<keyword evidence="2" id="KW-1185">Reference proteome</keyword>
<dbReference type="EMBL" id="CP047652">
    <property type="protein sequence ID" value="QHI95766.1"/>
    <property type="molecule type" value="Genomic_DNA"/>
</dbReference>
<dbReference type="AlphaFoldDB" id="A0A6P1NBN4"/>
<protein>
    <recommendedName>
        <fullName evidence="3">Lipoprotein</fullName>
    </recommendedName>
</protein>
<proteinExistence type="predicted"/>
<sequence>MTIRRTYIQPLSRFLGGVFGVLSFSSLIACSSASNEILIAPACPKIQVPHATADLYAFDGQGIDITHTAYHAQISGVNGDCRVGPHDAHKRPLTRVRVGLSINVKEGPAANKNKLEVPYFIAIMRHGKIIDKKIFTDEFDVKSSHGMLQTHTPLRFIDLPTGNNELDNDYTLAVGLQLTHEQLDYNRSHLLPAHFEKTGH</sequence>
<evidence type="ECO:0008006" key="3">
    <source>
        <dbReference type="Google" id="ProtNLM"/>
    </source>
</evidence>